<evidence type="ECO:0000259" key="7">
    <source>
        <dbReference type="Pfam" id="PF08281"/>
    </source>
</evidence>
<dbReference type="GO" id="GO:0006352">
    <property type="term" value="P:DNA-templated transcription initiation"/>
    <property type="evidence" value="ECO:0007669"/>
    <property type="project" value="InterPro"/>
</dbReference>
<evidence type="ECO:0000313" key="8">
    <source>
        <dbReference type="EMBL" id="PXX88993.1"/>
    </source>
</evidence>
<reference evidence="8 9" key="2">
    <citation type="submission" date="2018-06" db="EMBL/GenBank/DDBJ databases">
        <title>Marinobactersediminissp. nov, a moderately halophilic bacterium isolated from marine solar saltern.</title>
        <authorList>
            <person name="Zhang Y."/>
        </authorList>
    </citation>
    <scope>NUCLEOTIDE SEQUENCE [LARGE SCALE GENOMIC DNA]</scope>
    <source>
        <strain evidence="8 9">F01</strain>
    </source>
</reference>
<dbReference type="InterPro" id="IPR013324">
    <property type="entry name" value="RNA_pol_sigma_r3/r4-like"/>
</dbReference>
<evidence type="ECO:0000256" key="4">
    <source>
        <dbReference type="ARBA" id="ARBA00023125"/>
    </source>
</evidence>
<dbReference type="SUPFAM" id="SSF88946">
    <property type="entry name" value="Sigma2 domain of RNA polymerase sigma factors"/>
    <property type="match status" value="1"/>
</dbReference>
<dbReference type="InterPro" id="IPR007627">
    <property type="entry name" value="RNA_pol_sigma70_r2"/>
</dbReference>
<dbReference type="CDD" id="cd06171">
    <property type="entry name" value="Sigma70_r4"/>
    <property type="match status" value="1"/>
</dbReference>
<dbReference type="GO" id="GO:0003677">
    <property type="term" value="F:DNA binding"/>
    <property type="evidence" value="ECO:0007669"/>
    <property type="project" value="UniProtKB-KW"/>
</dbReference>
<dbReference type="GO" id="GO:0016987">
    <property type="term" value="F:sigma factor activity"/>
    <property type="evidence" value="ECO:0007669"/>
    <property type="project" value="UniProtKB-KW"/>
</dbReference>
<protein>
    <submittedName>
        <fullName evidence="8">RNA polymerase sigma factor</fullName>
    </submittedName>
</protein>
<evidence type="ECO:0000256" key="3">
    <source>
        <dbReference type="ARBA" id="ARBA00023082"/>
    </source>
</evidence>
<dbReference type="InterPro" id="IPR039425">
    <property type="entry name" value="RNA_pol_sigma-70-like"/>
</dbReference>
<dbReference type="Pfam" id="PF08281">
    <property type="entry name" value="Sigma70_r4_2"/>
    <property type="match status" value="1"/>
</dbReference>
<evidence type="ECO:0000256" key="1">
    <source>
        <dbReference type="ARBA" id="ARBA00010641"/>
    </source>
</evidence>
<comment type="caution">
    <text evidence="8">The sequence shown here is derived from an EMBL/GenBank/DDBJ whole genome shotgun (WGS) entry which is preliminary data.</text>
</comment>
<dbReference type="InterPro" id="IPR014284">
    <property type="entry name" value="RNA_pol_sigma-70_dom"/>
</dbReference>
<organism evidence="8 9">
    <name type="scientific">Marinobacter vulgaris</name>
    <dbReference type="NCBI Taxonomy" id="1928331"/>
    <lineage>
        <taxon>Bacteria</taxon>
        <taxon>Pseudomonadati</taxon>
        <taxon>Pseudomonadota</taxon>
        <taxon>Gammaproteobacteria</taxon>
        <taxon>Pseudomonadales</taxon>
        <taxon>Marinobacteraceae</taxon>
        <taxon>Marinobacter</taxon>
    </lineage>
</organism>
<keyword evidence="4" id="KW-0238">DNA-binding</keyword>
<comment type="similarity">
    <text evidence="1">Belongs to the sigma-70 factor family. ECF subfamily.</text>
</comment>
<dbReference type="InterPro" id="IPR013325">
    <property type="entry name" value="RNA_pol_sigma_r2"/>
</dbReference>
<feature type="domain" description="RNA polymerase sigma factor 70 region 4 type 2" evidence="7">
    <location>
        <begin position="128"/>
        <end position="177"/>
    </location>
</feature>
<evidence type="ECO:0000256" key="5">
    <source>
        <dbReference type="ARBA" id="ARBA00023163"/>
    </source>
</evidence>
<dbReference type="InterPro" id="IPR013249">
    <property type="entry name" value="RNA_pol_sigma70_r4_t2"/>
</dbReference>
<keyword evidence="5" id="KW-0804">Transcription</keyword>
<dbReference type="PANTHER" id="PTHR43133">
    <property type="entry name" value="RNA POLYMERASE ECF-TYPE SIGMA FACTO"/>
    <property type="match status" value="1"/>
</dbReference>
<dbReference type="Proteomes" id="UP000253987">
    <property type="component" value="Unassembled WGS sequence"/>
</dbReference>
<dbReference type="PANTHER" id="PTHR43133:SF8">
    <property type="entry name" value="RNA POLYMERASE SIGMA FACTOR HI_1459-RELATED"/>
    <property type="match status" value="1"/>
</dbReference>
<reference evidence="9" key="1">
    <citation type="submission" date="2018-05" db="EMBL/GenBank/DDBJ databases">
        <authorList>
            <person name="Lu D."/>
        </authorList>
    </citation>
    <scope>NUCLEOTIDE SEQUENCE [LARGE SCALE GENOMIC DNA]</scope>
    <source>
        <strain evidence="9">F01</strain>
    </source>
</reference>
<dbReference type="InterPro" id="IPR036388">
    <property type="entry name" value="WH-like_DNA-bd_sf"/>
</dbReference>
<dbReference type="EMBL" id="QFWX01000009">
    <property type="protein sequence ID" value="PXX88993.1"/>
    <property type="molecule type" value="Genomic_DNA"/>
</dbReference>
<keyword evidence="3" id="KW-0731">Sigma factor</keyword>
<evidence type="ECO:0000313" key="9">
    <source>
        <dbReference type="Proteomes" id="UP000253987"/>
    </source>
</evidence>
<dbReference type="Gene3D" id="1.10.1740.10">
    <property type="match status" value="1"/>
</dbReference>
<dbReference type="SUPFAM" id="SSF88659">
    <property type="entry name" value="Sigma3 and sigma4 domains of RNA polymerase sigma factors"/>
    <property type="match status" value="1"/>
</dbReference>
<dbReference type="OrthoDB" id="9797134at2"/>
<dbReference type="Gene3D" id="1.10.10.10">
    <property type="entry name" value="Winged helix-like DNA-binding domain superfamily/Winged helix DNA-binding domain"/>
    <property type="match status" value="1"/>
</dbReference>
<dbReference type="Pfam" id="PF04542">
    <property type="entry name" value="Sigma70_r2"/>
    <property type="match status" value="1"/>
</dbReference>
<dbReference type="RefSeq" id="WP_114614390.1">
    <property type="nucleotide sequence ID" value="NZ_QFWX01000009.1"/>
</dbReference>
<proteinExistence type="inferred from homology"/>
<accession>A0A2V3ZFJ6</accession>
<evidence type="ECO:0000259" key="6">
    <source>
        <dbReference type="Pfam" id="PF04542"/>
    </source>
</evidence>
<dbReference type="NCBIfam" id="TIGR02937">
    <property type="entry name" value="sigma70-ECF"/>
    <property type="match status" value="1"/>
</dbReference>
<dbReference type="AlphaFoldDB" id="A0A2V3ZFJ6"/>
<evidence type="ECO:0000256" key="2">
    <source>
        <dbReference type="ARBA" id="ARBA00023015"/>
    </source>
</evidence>
<name>A0A2V3ZFJ6_9GAMM</name>
<sequence>MALIPFRRPAKPSRFEKLVQPHLEAMYRFAYRLSGQQQDAEDLVQDVVAKLYPRLEELEAIEQLRPWLNRVLYRHFIDEVRRKGRRADRPVSDVAEPGYQATFLDSYAADMPELTEQISAGRLKPIMDAVIRELSPDMRTLMLLHDVDGWSQEDIARVLGIPVGTVKSRVHRCRASLRKKLLERPELFPQAGRVEQ</sequence>
<feature type="domain" description="RNA polymerase sigma-70 region 2" evidence="6">
    <location>
        <begin position="18"/>
        <end position="86"/>
    </location>
</feature>
<gene>
    <name evidence="8" type="ORF">DIT71_16810</name>
</gene>
<keyword evidence="2" id="KW-0805">Transcription regulation</keyword>
<keyword evidence="9" id="KW-1185">Reference proteome</keyword>